<organism evidence="1 2">
    <name type="scientific">Panagrellus redivivus</name>
    <name type="common">Microworm</name>
    <dbReference type="NCBI Taxonomy" id="6233"/>
    <lineage>
        <taxon>Eukaryota</taxon>
        <taxon>Metazoa</taxon>
        <taxon>Ecdysozoa</taxon>
        <taxon>Nematoda</taxon>
        <taxon>Chromadorea</taxon>
        <taxon>Rhabditida</taxon>
        <taxon>Tylenchina</taxon>
        <taxon>Panagrolaimomorpha</taxon>
        <taxon>Panagrolaimoidea</taxon>
        <taxon>Panagrolaimidae</taxon>
        <taxon>Panagrellus</taxon>
    </lineage>
</organism>
<dbReference type="WBParaSite" id="Pan_g12525.t1">
    <property type="protein sequence ID" value="Pan_g12525.t1"/>
    <property type="gene ID" value="Pan_g12525"/>
</dbReference>
<accession>A0A7E4UT44</accession>
<protein>
    <submittedName>
        <fullName evidence="2">F-box domain-containing protein</fullName>
    </submittedName>
</protein>
<keyword evidence="1" id="KW-1185">Reference proteome</keyword>
<evidence type="ECO:0000313" key="1">
    <source>
        <dbReference type="Proteomes" id="UP000492821"/>
    </source>
</evidence>
<name>A0A7E4UT44_PANRE</name>
<reference evidence="2" key="2">
    <citation type="submission" date="2020-10" db="UniProtKB">
        <authorList>
            <consortium name="WormBaseParasite"/>
        </authorList>
    </citation>
    <scope>IDENTIFICATION</scope>
</reference>
<dbReference type="AlphaFoldDB" id="A0A7E4UT44"/>
<proteinExistence type="predicted"/>
<evidence type="ECO:0000313" key="2">
    <source>
        <dbReference type="WBParaSite" id="Pan_g12525.t1"/>
    </source>
</evidence>
<reference evidence="1" key="1">
    <citation type="journal article" date="2013" name="Genetics">
        <title>The draft genome and transcriptome of Panagrellus redivivus are shaped by the harsh demands of a free-living lifestyle.</title>
        <authorList>
            <person name="Srinivasan J."/>
            <person name="Dillman A.R."/>
            <person name="Macchietto M.G."/>
            <person name="Heikkinen L."/>
            <person name="Lakso M."/>
            <person name="Fracchia K.M."/>
            <person name="Antoshechkin I."/>
            <person name="Mortazavi A."/>
            <person name="Wong G."/>
            <person name="Sternberg P.W."/>
        </authorList>
    </citation>
    <scope>NUCLEOTIDE SEQUENCE [LARGE SCALE GENOMIC DNA]</scope>
    <source>
        <strain evidence="1">MT8872</strain>
    </source>
</reference>
<dbReference type="Proteomes" id="UP000492821">
    <property type="component" value="Unassembled WGS sequence"/>
</dbReference>
<sequence length="346" mass="39759">MTTPLLNSEVMRELVECMFKKSENVATFVQFALSSKQALQALHSTLTNRLRIDMFWEKFYFFCLGIKPGIAFPTEDLSDKNMEPVYLLCKFVKKMEFDFFYYAASRWSDEQNKCLEKLIAACRNCTKFSYHRKVGRKHVVPPGIDELAQSVPCLSVSNAYLQHLCSKVEALPLVTTLLISLGSKNSLYMPSEAFVPNVTTLTLFNPHSTSYIYLKSKLTFSKVKHLTIQTSYETVCTIDNFKEMFSLMENLPALKTAEFFCNYQDSYTDGEIVQHAFNDIKHDGVVSISLDQKYNRPSTDADTTGFRSLNDGEHDPSQIWKRTLSQNGKNLQHTIRFRYIVSTIFK</sequence>